<dbReference type="Proteomes" id="UP000504606">
    <property type="component" value="Unplaced"/>
</dbReference>
<name>A0A6J1SDV7_FRAOC</name>
<dbReference type="GO" id="GO:0004496">
    <property type="term" value="F:mevalonate kinase activity"/>
    <property type="evidence" value="ECO:0007669"/>
    <property type="project" value="UniProtKB-EC"/>
</dbReference>
<keyword evidence="7" id="KW-0460">Magnesium</keyword>
<evidence type="ECO:0000256" key="8">
    <source>
        <dbReference type="ARBA" id="ARBA00023098"/>
    </source>
</evidence>
<dbReference type="KEGG" id="foc:113206823"/>
<dbReference type="EMBL" id="OK356888">
    <property type="protein sequence ID" value="UYW66169.1"/>
    <property type="molecule type" value="mRNA"/>
</dbReference>
<keyword evidence="6 10" id="KW-0067">ATP-binding</keyword>
<organism evidence="14 15">
    <name type="scientific">Frankliniella occidentalis</name>
    <name type="common">Western flower thrips</name>
    <name type="synonym">Euthrips occidentalis</name>
    <dbReference type="NCBI Taxonomy" id="133901"/>
    <lineage>
        <taxon>Eukaryota</taxon>
        <taxon>Metazoa</taxon>
        <taxon>Ecdysozoa</taxon>
        <taxon>Arthropoda</taxon>
        <taxon>Hexapoda</taxon>
        <taxon>Insecta</taxon>
        <taxon>Pterygota</taxon>
        <taxon>Neoptera</taxon>
        <taxon>Paraneoptera</taxon>
        <taxon>Thysanoptera</taxon>
        <taxon>Terebrantia</taxon>
        <taxon>Thripoidea</taxon>
        <taxon>Thripidae</taxon>
        <taxon>Frankliniella</taxon>
    </lineage>
</organism>
<evidence type="ECO:0000256" key="7">
    <source>
        <dbReference type="ARBA" id="ARBA00022842"/>
    </source>
</evidence>
<dbReference type="Gene3D" id="3.30.230.10">
    <property type="match status" value="1"/>
</dbReference>
<dbReference type="Gene3D" id="3.30.70.890">
    <property type="entry name" value="GHMP kinase, C-terminal domain"/>
    <property type="match status" value="1"/>
</dbReference>
<dbReference type="InterPro" id="IPR014721">
    <property type="entry name" value="Ribsml_uS5_D2-typ_fold_subgr"/>
</dbReference>
<dbReference type="PANTHER" id="PTHR43290">
    <property type="entry name" value="MEVALONATE KINASE"/>
    <property type="match status" value="1"/>
</dbReference>
<reference evidence="15 16" key="2">
    <citation type="submission" date="2025-04" db="UniProtKB">
        <authorList>
            <consortium name="RefSeq"/>
        </authorList>
    </citation>
    <scope>IDENTIFICATION</scope>
    <source>
        <tissue evidence="15 16">Whole organism</tissue>
    </source>
</reference>
<evidence type="ECO:0000256" key="4">
    <source>
        <dbReference type="ARBA" id="ARBA00022741"/>
    </source>
</evidence>
<evidence type="ECO:0000313" key="14">
    <source>
        <dbReference type="Proteomes" id="UP000504606"/>
    </source>
</evidence>
<dbReference type="GO" id="GO:0005829">
    <property type="term" value="C:cytosol"/>
    <property type="evidence" value="ECO:0007669"/>
    <property type="project" value="TreeGrafter"/>
</dbReference>
<dbReference type="PRINTS" id="PR00959">
    <property type="entry name" value="MEVGALKINASE"/>
</dbReference>
<keyword evidence="5 10" id="KW-0418">Kinase</keyword>
<proteinExistence type="evidence at transcript level"/>
<dbReference type="GO" id="GO:0006695">
    <property type="term" value="P:cholesterol biosynthetic process"/>
    <property type="evidence" value="ECO:0007669"/>
    <property type="project" value="TreeGrafter"/>
</dbReference>
<keyword evidence="10" id="KW-0756">Sterol biosynthesis</keyword>
<dbReference type="RefSeq" id="XP_052128294.1">
    <property type="nucleotide sequence ID" value="XM_052272334.1"/>
</dbReference>
<dbReference type="RefSeq" id="XP_052128295.1">
    <property type="nucleotide sequence ID" value="XM_052272335.1"/>
</dbReference>
<evidence type="ECO:0000313" key="13">
    <source>
        <dbReference type="EMBL" id="UYW66169.1"/>
    </source>
</evidence>
<evidence type="ECO:0000313" key="15">
    <source>
        <dbReference type="RefSeq" id="XP_026278858.1"/>
    </source>
</evidence>
<keyword evidence="14" id="KW-1185">Reference proteome</keyword>
<dbReference type="SUPFAM" id="SSF54211">
    <property type="entry name" value="Ribosomal protein S5 domain 2-like"/>
    <property type="match status" value="1"/>
</dbReference>
<dbReference type="GeneID" id="113206823"/>
<sequence length="403" mass="44041">MDSLPSKFSITAPGKVILHGDHSVVYGHLAMAASLDLKTKIEFTSLDSASSNPQFVHFIMPKVELNLSLSLSEMNRILSLTDGDSWDVNSPQDVNFDKLLDSLETFMAGQPSFQSLGVQQQQALKCCLFLMTAIFNHPQKSMLPTLQPFRLNVTSELPVGGGAGSSASFCVSLAACFVLIASFRAESAKEFYLNDEKKELISHWAFLGERITHGNPSGLDNSVCTFGSLIAFRRPNSMEKIPLHKGVRVLLVDTKVSRNTKTLVERVARLKQRHETIVNTIMKAMDGLSSEAKTLIKQLDEAKVNESKDSITDLFSRLEEVWSINHSLLQSLGVSHPSLERIIQIARDHNLSGKLTGAGGGGFAIILVPDNSDLASVKKNLINNGFDVRDVELGGPGVQLHLS</sequence>
<comment type="similarity">
    <text evidence="10">Belongs to the GHMP kinase family. Mevalonate kinase subfamily.</text>
</comment>
<dbReference type="RefSeq" id="XP_026278858.1">
    <property type="nucleotide sequence ID" value="XM_026423073.2"/>
</dbReference>
<keyword evidence="1 10" id="KW-0963">Cytoplasm</keyword>
<evidence type="ECO:0000256" key="5">
    <source>
        <dbReference type="ARBA" id="ARBA00022777"/>
    </source>
</evidence>
<dbReference type="PANTHER" id="PTHR43290:SF2">
    <property type="entry name" value="MEVALONATE KINASE"/>
    <property type="match status" value="1"/>
</dbReference>
<reference evidence="13" key="1">
    <citation type="submission" date="2021-10" db="EMBL/GenBank/DDBJ databases">
        <authorList>
            <person name="Khan F."/>
            <person name="Kim Y."/>
            <person name="Roy M.C."/>
        </authorList>
    </citation>
    <scope>NUCLEOTIDE SEQUENCE</scope>
</reference>
<keyword evidence="10" id="KW-0753">Steroid metabolism</keyword>
<keyword evidence="4 10" id="KW-0547">Nucleotide-binding</keyword>
<gene>
    <name evidence="15 16 17" type="primary">LOC113206823</name>
</gene>
<evidence type="ECO:0000256" key="3">
    <source>
        <dbReference type="ARBA" id="ARBA00022679"/>
    </source>
</evidence>
<comment type="catalytic activity">
    <reaction evidence="10">
        <text>(R)-mevalonate + ATP = (R)-5-phosphomevalonate + ADP + H(+)</text>
        <dbReference type="Rhea" id="RHEA:17065"/>
        <dbReference type="ChEBI" id="CHEBI:15378"/>
        <dbReference type="ChEBI" id="CHEBI:30616"/>
        <dbReference type="ChEBI" id="CHEBI:36464"/>
        <dbReference type="ChEBI" id="CHEBI:58146"/>
        <dbReference type="ChEBI" id="CHEBI:456216"/>
        <dbReference type="EC" id="2.7.1.36"/>
    </reaction>
</comment>
<evidence type="ECO:0000259" key="11">
    <source>
        <dbReference type="Pfam" id="PF00288"/>
    </source>
</evidence>
<dbReference type="Pfam" id="PF00288">
    <property type="entry name" value="GHMP_kinases_N"/>
    <property type="match status" value="1"/>
</dbReference>
<dbReference type="InterPro" id="IPR006204">
    <property type="entry name" value="GHMP_kinase_N_dom"/>
</dbReference>
<evidence type="ECO:0000259" key="12">
    <source>
        <dbReference type="Pfam" id="PF08544"/>
    </source>
</evidence>
<dbReference type="GO" id="GO:0019287">
    <property type="term" value="P:isopentenyl diphosphate biosynthetic process, mevalonate pathway"/>
    <property type="evidence" value="ECO:0007669"/>
    <property type="project" value="UniProtKB-UniPathway"/>
</dbReference>
<comment type="pathway">
    <text evidence="9 10">Isoprenoid biosynthesis; isopentenyl diphosphate biosynthesis via mevalonate pathway; isopentenyl diphosphate from (R)-mevalonate: step 1/3.</text>
</comment>
<dbReference type="EC" id="2.7.1.36" evidence="10"/>
<dbReference type="InterPro" id="IPR013750">
    <property type="entry name" value="GHMP_kinase_C_dom"/>
</dbReference>
<evidence type="ECO:0000256" key="9">
    <source>
        <dbReference type="ARBA" id="ARBA00029438"/>
    </source>
</evidence>
<dbReference type="InterPro" id="IPR020568">
    <property type="entry name" value="Ribosomal_Su5_D2-typ_SF"/>
</dbReference>
<dbReference type="SUPFAM" id="SSF55060">
    <property type="entry name" value="GHMP Kinase, C-terminal domain"/>
    <property type="match status" value="1"/>
</dbReference>
<comment type="subcellular location">
    <subcellularLocation>
        <location evidence="10">Cytoplasm</location>
    </subcellularLocation>
</comment>
<dbReference type="Pfam" id="PF08544">
    <property type="entry name" value="GHMP_kinases_C"/>
    <property type="match status" value="1"/>
</dbReference>
<accession>A0A6J1SDV7</accession>
<keyword evidence="2 10" id="KW-0444">Lipid biosynthesis</keyword>
<dbReference type="InterPro" id="IPR006205">
    <property type="entry name" value="Mev_gal_kin"/>
</dbReference>
<keyword evidence="3 10" id="KW-0808">Transferase</keyword>
<evidence type="ECO:0000313" key="17">
    <source>
        <dbReference type="RefSeq" id="XP_052128295.1"/>
    </source>
</evidence>
<dbReference type="AlphaFoldDB" id="A0A6J1SDV7"/>
<dbReference type="UniPathway" id="UPA00057">
    <property type="reaction ID" value="UER00098"/>
</dbReference>
<keyword evidence="10" id="KW-0752">Steroid biosynthesis</keyword>
<keyword evidence="10" id="KW-1207">Sterol metabolism</keyword>
<evidence type="ECO:0000256" key="1">
    <source>
        <dbReference type="ARBA" id="ARBA00022490"/>
    </source>
</evidence>
<evidence type="ECO:0000256" key="2">
    <source>
        <dbReference type="ARBA" id="ARBA00022516"/>
    </source>
</evidence>
<feature type="domain" description="GHMP kinase C-terminal" evidence="12">
    <location>
        <begin position="323"/>
        <end position="382"/>
    </location>
</feature>
<dbReference type="GO" id="GO:0005524">
    <property type="term" value="F:ATP binding"/>
    <property type="evidence" value="ECO:0007669"/>
    <property type="project" value="UniProtKB-KW"/>
</dbReference>
<feature type="domain" description="GHMP kinase N-terminal" evidence="11">
    <location>
        <begin position="143"/>
        <end position="227"/>
    </location>
</feature>
<protein>
    <recommendedName>
        <fullName evidence="10">Mevalonate kinase</fullName>
        <shortName evidence="10">MK</shortName>
        <ecNumber evidence="10">2.7.1.36</ecNumber>
    </recommendedName>
</protein>
<dbReference type="NCBIfam" id="TIGR00549">
    <property type="entry name" value="mevalon_kin"/>
    <property type="match status" value="1"/>
</dbReference>
<evidence type="ECO:0000256" key="10">
    <source>
        <dbReference type="RuleBase" id="RU363087"/>
    </source>
</evidence>
<dbReference type="InterPro" id="IPR036554">
    <property type="entry name" value="GHMP_kinase_C_sf"/>
</dbReference>
<keyword evidence="8 10" id="KW-0443">Lipid metabolism</keyword>
<evidence type="ECO:0000313" key="16">
    <source>
        <dbReference type="RefSeq" id="XP_052128294.1"/>
    </source>
</evidence>
<evidence type="ECO:0000256" key="6">
    <source>
        <dbReference type="ARBA" id="ARBA00022840"/>
    </source>
</evidence>